<dbReference type="OrthoDB" id="7502553at2"/>
<keyword evidence="8 9" id="KW-0472">Membrane</keyword>
<keyword evidence="5" id="KW-0630">Potassium</keyword>
<dbReference type="STRING" id="46177.SAMN05660976_07519"/>
<evidence type="ECO:0000313" key="10">
    <source>
        <dbReference type="EMBL" id="SEN41864.1"/>
    </source>
</evidence>
<dbReference type="InterPro" id="IPR004623">
    <property type="entry name" value="KdpA"/>
</dbReference>
<organism evidence="10 11">
    <name type="scientific">Nonomuraea pusilla</name>
    <dbReference type="NCBI Taxonomy" id="46177"/>
    <lineage>
        <taxon>Bacteria</taxon>
        <taxon>Bacillati</taxon>
        <taxon>Actinomycetota</taxon>
        <taxon>Actinomycetes</taxon>
        <taxon>Streptosporangiales</taxon>
        <taxon>Streptosporangiaceae</taxon>
        <taxon>Nonomuraea</taxon>
    </lineage>
</organism>
<dbReference type="Pfam" id="PF03814">
    <property type="entry name" value="KdpA"/>
    <property type="match status" value="1"/>
</dbReference>
<dbReference type="PANTHER" id="PTHR30607">
    <property type="entry name" value="POTASSIUM-TRANSPORTING ATPASE A CHAIN"/>
    <property type="match status" value="1"/>
</dbReference>
<evidence type="ECO:0000256" key="5">
    <source>
        <dbReference type="ARBA" id="ARBA00022958"/>
    </source>
</evidence>
<dbReference type="GO" id="GO:0008556">
    <property type="term" value="F:P-type potassium transmembrane transporter activity"/>
    <property type="evidence" value="ECO:0007669"/>
    <property type="project" value="InterPro"/>
</dbReference>
<dbReference type="PANTHER" id="PTHR30607:SF2">
    <property type="entry name" value="POTASSIUM-TRANSPORTING ATPASE POTASSIUM-BINDING SUBUNIT"/>
    <property type="match status" value="1"/>
</dbReference>
<keyword evidence="3" id="KW-0633">Potassium transport</keyword>
<name>A0A1H8GDR0_9ACTN</name>
<dbReference type="AlphaFoldDB" id="A0A1H8GDR0"/>
<accession>A0A1H8GDR0</accession>
<dbReference type="EMBL" id="FOBF01000026">
    <property type="protein sequence ID" value="SEN41864.1"/>
    <property type="molecule type" value="Genomic_DNA"/>
</dbReference>
<feature type="transmembrane region" description="Helical" evidence="9">
    <location>
        <begin position="56"/>
        <end position="75"/>
    </location>
</feature>
<feature type="transmembrane region" description="Helical" evidence="9">
    <location>
        <begin position="124"/>
        <end position="146"/>
    </location>
</feature>
<evidence type="ECO:0000256" key="9">
    <source>
        <dbReference type="SAM" id="Phobius"/>
    </source>
</evidence>
<proteinExistence type="predicted"/>
<evidence type="ECO:0000256" key="8">
    <source>
        <dbReference type="ARBA" id="ARBA00023136"/>
    </source>
</evidence>
<evidence type="ECO:0000313" key="11">
    <source>
        <dbReference type="Proteomes" id="UP000198953"/>
    </source>
</evidence>
<evidence type="ECO:0000256" key="2">
    <source>
        <dbReference type="ARBA" id="ARBA00022475"/>
    </source>
</evidence>
<keyword evidence="4 9" id="KW-0812">Transmembrane</keyword>
<keyword evidence="1" id="KW-0813">Transport</keyword>
<evidence type="ECO:0000256" key="3">
    <source>
        <dbReference type="ARBA" id="ARBA00022538"/>
    </source>
</evidence>
<protein>
    <submittedName>
        <fullName evidence="10">Potassium-transporting ATPase A subunit</fullName>
    </submittedName>
</protein>
<keyword evidence="7" id="KW-0406">Ion transport</keyword>
<keyword evidence="11" id="KW-1185">Reference proteome</keyword>
<evidence type="ECO:0000256" key="7">
    <source>
        <dbReference type="ARBA" id="ARBA00023065"/>
    </source>
</evidence>
<dbReference type="GO" id="GO:0005886">
    <property type="term" value="C:plasma membrane"/>
    <property type="evidence" value="ECO:0007669"/>
    <property type="project" value="TreeGrafter"/>
</dbReference>
<keyword evidence="2" id="KW-1003">Cell membrane</keyword>
<reference evidence="10 11" key="1">
    <citation type="submission" date="2016-10" db="EMBL/GenBank/DDBJ databases">
        <authorList>
            <person name="de Groot N.N."/>
        </authorList>
    </citation>
    <scope>NUCLEOTIDE SEQUENCE [LARGE SCALE GENOMIC DNA]</scope>
    <source>
        <strain evidence="10 11">DSM 43357</strain>
    </source>
</reference>
<sequence length="178" mass="19355">MAALFIASLVAALVLVHKPLGDHMHRVYAGARHSAVERAIYRLLGVRPDVEQRWGVYARGLLAFSAVSILFLYGLQRLQDKLFLSLGLGPVPDHIAWNTAVSFVTNTNWQAYSGESTMGHLVQMSGLAVQNFVSAAVGMAVAIALVRGFARRGSETIGNFWADLVRGTIRILLPIALD</sequence>
<keyword evidence="6 9" id="KW-1133">Transmembrane helix</keyword>
<evidence type="ECO:0000256" key="1">
    <source>
        <dbReference type="ARBA" id="ARBA00022448"/>
    </source>
</evidence>
<gene>
    <name evidence="10" type="ORF">SAMN05660976_07519</name>
</gene>
<dbReference type="RefSeq" id="WP_063792165.1">
    <property type="nucleotide sequence ID" value="NZ_BBZG01000002.1"/>
</dbReference>
<dbReference type="Proteomes" id="UP000198953">
    <property type="component" value="Unassembled WGS sequence"/>
</dbReference>
<evidence type="ECO:0000256" key="6">
    <source>
        <dbReference type="ARBA" id="ARBA00022989"/>
    </source>
</evidence>
<evidence type="ECO:0000256" key="4">
    <source>
        <dbReference type="ARBA" id="ARBA00022692"/>
    </source>
</evidence>